<reference evidence="2 3" key="1">
    <citation type="submission" date="2019-07" db="EMBL/GenBank/DDBJ databases">
        <title>Genome sequencing of KACC 19320.</title>
        <authorList>
            <person name="Heo J."/>
            <person name="Kim S.-J."/>
            <person name="Kim J.-S."/>
            <person name="Hong S.-B."/>
            <person name="Kwon S.-W."/>
        </authorList>
    </citation>
    <scope>NUCLEOTIDE SEQUENCE [LARGE SCALE GENOMIC DNA]</scope>
    <source>
        <strain evidence="2 3">KACC 19320</strain>
    </source>
</reference>
<feature type="domain" description="ABM" evidence="1">
    <location>
        <begin position="2"/>
        <end position="91"/>
    </location>
</feature>
<dbReference type="OrthoDB" id="287932at2"/>
<dbReference type="Gene3D" id="3.30.70.100">
    <property type="match status" value="1"/>
</dbReference>
<keyword evidence="3" id="KW-1185">Reference proteome</keyword>
<evidence type="ECO:0000313" key="3">
    <source>
        <dbReference type="Proteomes" id="UP000315128"/>
    </source>
</evidence>
<dbReference type="InterPro" id="IPR007138">
    <property type="entry name" value="ABM_dom"/>
</dbReference>
<protein>
    <submittedName>
        <fullName evidence="2">Antibiotic biosynthesis monooxygenase</fullName>
    </submittedName>
</protein>
<gene>
    <name evidence="2" type="ORF">FLP15_05530</name>
</gene>
<dbReference type="AlphaFoldDB" id="A0A514Z7Z5"/>
<dbReference type="Pfam" id="PF03992">
    <property type="entry name" value="ABM"/>
    <property type="match status" value="1"/>
</dbReference>
<dbReference type="GO" id="GO:0004497">
    <property type="term" value="F:monooxygenase activity"/>
    <property type="evidence" value="ECO:0007669"/>
    <property type="project" value="UniProtKB-KW"/>
</dbReference>
<proteinExistence type="predicted"/>
<keyword evidence="2" id="KW-0503">Monooxygenase</keyword>
<dbReference type="PROSITE" id="PS51725">
    <property type="entry name" value="ABM"/>
    <property type="match status" value="1"/>
</dbReference>
<accession>A0A514Z7Z5</accession>
<dbReference type="RefSeq" id="WP_142766298.1">
    <property type="nucleotide sequence ID" value="NZ_CP041356.1"/>
</dbReference>
<evidence type="ECO:0000313" key="2">
    <source>
        <dbReference type="EMBL" id="QDK70710.1"/>
    </source>
</evidence>
<name>A0A514Z7Z5_9LACT</name>
<dbReference type="PANTHER" id="PTHR33336:SF15">
    <property type="entry name" value="ABM DOMAIN-CONTAINING PROTEIN"/>
    <property type="match status" value="1"/>
</dbReference>
<dbReference type="InterPro" id="IPR011008">
    <property type="entry name" value="Dimeric_a/b-barrel"/>
</dbReference>
<keyword evidence="2" id="KW-0560">Oxidoreductase</keyword>
<dbReference type="KEGG" id="lack:FLP15_05530"/>
<dbReference type="InterPro" id="IPR050744">
    <property type="entry name" value="AI-2_Isomerase_LsrG"/>
</dbReference>
<dbReference type="EMBL" id="CP041356">
    <property type="protein sequence ID" value="QDK70710.1"/>
    <property type="molecule type" value="Genomic_DNA"/>
</dbReference>
<dbReference type="Proteomes" id="UP000315128">
    <property type="component" value="Chromosome"/>
</dbReference>
<evidence type="ECO:0000259" key="1">
    <source>
        <dbReference type="PROSITE" id="PS51725"/>
    </source>
</evidence>
<dbReference type="PANTHER" id="PTHR33336">
    <property type="entry name" value="QUINOL MONOOXYGENASE YGIN-RELATED"/>
    <property type="match status" value="1"/>
</dbReference>
<dbReference type="SUPFAM" id="SSF54909">
    <property type="entry name" value="Dimeric alpha+beta barrel"/>
    <property type="match status" value="1"/>
</dbReference>
<sequence>MKVINISFYIKETKRNEFLKAMAPLIASARQEKGCQRYDLYENIEQKNNFSMIEHWESQEDIEQHNQNPLLLSLFEHLSAYSEKKAKITVFDKGE</sequence>
<organism evidence="2 3">
    <name type="scientific">Lactococcus protaetiae</name>
    <dbReference type="NCBI Taxonomy" id="2592653"/>
    <lineage>
        <taxon>Bacteria</taxon>
        <taxon>Bacillati</taxon>
        <taxon>Bacillota</taxon>
        <taxon>Bacilli</taxon>
        <taxon>Lactobacillales</taxon>
        <taxon>Streptococcaceae</taxon>
        <taxon>Lactococcus</taxon>
    </lineage>
</organism>